<dbReference type="SUPFAM" id="SSF46785">
    <property type="entry name" value="Winged helix' DNA-binding domain"/>
    <property type="match status" value="1"/>
</dbReference>
<dbReference type="Gene3D" id="1.10.10.10">
    <property type="entry name" value="Winged helix-like DNA-binding domain superfamily/Winged helix DNA-binding domain"/>
    <property type="match status" value="1"/>
</dbReference>
<evidence type="ECO:0000256" key="1">
    <source>
        <dbReference type="ARBA" id="ARBA00023015"/>
    </source>
</evidence>
<dbReference type="PROSITE" id="PS50949">
    <property type="entry name" value="HTH_GNTR"/>
    <property type="match status" value="1"/>
</dbReference>
<dbReference type="SMART" id="SM00345">
    <property type="entry name" value="HTH_GNTR"/>
    <property type="match status" value="1"/>
</dbReference>
<reference evidence="5" key="1">
    <citation type="journal article" date="2015" name="Int. J. Syst. Evol. Microbiol.">
        <title>Rhizobium oryzicola sp. nov., potential plant-growth-promoting endophytic bacteria isolated from rice roots.</title>
        <authorList>
            <person name="Zhang X.X."/>
            <person name="Gao J.S."/>
            <person name="Cao Y.H."/>
            <person name="Sheirdil R.A."/>
            <person name="Wang X.C."/>
            <person name="Zhang L."/>
        </authorList>
    </citation>
    <scope>NUCLEOTIDE SEQUENCE</scope>
    <source>
        <strain evidence="5">05753</strain>
    </source>
</reference>
<organism evidence="5 6">
    <name type="scientific">Rhizobium oryzicola</name>
    <dbReference type="NCBI Taxonomy" id="1232668"/>
    <lineage>
        <taxon>Bacteria</taxon>
        <taxon>Pseudomonadati</taxon>
        <taxon>Pseudomonadota</taxon>
        <taxon>Alphaproteobacteria</taxon>
        <taxon>Hyphomicrobiales</taxon>
        <taxon>Rhizobiaceae</taxon>
        <taxon>Rhizobium/Agrobacterium group</taxon>
        <taxon>Rhizobium</taxon>
    </lineage>
</organism>
<name>A0ABT8SXH0_9HYPH</name>
<dbReference type="InterPro" id="IPR036390">
    <property type="entry name" value="WH_DNA-bd_sf"/>
</dbReference>
<feature type="domain" description="HTH gntR-type" evidence="4">
    <location>
        <begin position="19"/>
        <end position="86"/>
    </location>
</feature>
<keyword evidence="3" id="KW-0804">Transcription</keyword>
<dbReference type="RefSeq" id="WP_302076866.1">
    <property type="nucleotide sequence ID" value="NZ_JAUKWQ010000003.1"/>
</dbReference>
<evidence type="ECO:0000313" key="5">
    <source>
        <dbReference type="EMBL" id="MDO1582696.1"/>
    </source>
</evidence>
<keyword evidence="1" id="KW-0805">Transcription regulation</keyword>
<sequence length="233" mass="26069">MARGTQERAADAVPERTGETIGDVVFRRVRADIIAGVLAPGSKIKLEQAKERYSISVSSLREILSRLTAENLVRAEGQKGFEVSPASEQELRELADLRIVLEVHAMERAFAAGDLEWEGRVVAAHHKLAAAERSILSGDASRTVDWVRSDWEFHRSIVSACHSESLMMNLSSVFDRFLRYHLLAKSFRGQAVADDHRALFEFALARDSKGAKEIIHRHVMSGVEHILKEMRLA</sequence>
<evidence type="ECO:0000256" key="2">
    <source>
        <dbReference type="ARBA" id="ARBA00023125"/>
    </source>
</evidence>
<dbReference type="InterPro" id="IPR036388">
    <property type="entry name" value="WH-like_DNA-bd_sf"/>
</dbReference>
<dbReference type="Pfam" id="PF07729">
    <property type="entry name" value="FCD"/>
    <property type="match status" value="1"/>
</dbReference>
<keyword evidence="2" id="KW-0238">DNA-binding</keyword>
<dbReference type="InterPro" id="IPR008920">
    <property type="entry name" value="TF_FadR/GntR_C"/>
</dbReference>
<dbReference type="InterPro" id="IPR000524">
    <property type="entry name" value="Tscrpt_reg_HTH_GntR"/>
</dbReference>
<comment type="caution">
    <text evidence="5">The sequence shown here is derived from an EMBL/GenBank/DDBJ whole genome shotgun (WGS) entry which is preliminary data.</text>
</comment>
<evidence type="ECO:0000313" key="6">
    <source>
        <dbReference type="Proteomes" id="UP001169006"/>
    </source>
</evidence>
<gene>
    <name evidence="5" type="ORF">Q2T52_11455</name>
</gene>
<dbReference type="Proteomes" id="UP001169006">
    <property type="component" value="Unassembled WGS sequence"/>
</dbReference>
<dbReference type="InterPro" id="IPR011711">
    <property type="entry name" value="GntR_C"/>
</dbReference>
<dbReference type="PANTHER" id="PTHR43537:SF20">
    <property type="entry name" value="HTH-TYPE TRANSCRIPTIONAL REPRESSOR GLAR"/>
    <property type="match status" value="1"/>
</dbReference>
<dbReference type="Pfam" id="PF00392">
    <property type="entry name" value="GntR"/>
    <property type="match status" value="1"/>
</dbReference>
<protein>
    <submittedName>
        <fullName evidence="5">FCD domain-containing protein</fullName>
    </submittedName>
</protein>
<dbReference type="SUPFAM" id="SSF48008">
    <property type="entry name" value="GntR ligand-binding domain-like"/>
    <property type="match status" value="1"/>
</dbReference>
<dbReference type="SMART" id="SM00895">
    <property type="entry name" value="FCD"/>
    <property type="match status" value="1"/>
</dbReference>
<dbReference type="PANTHER" id="PTHR43537">
    <property type="entry name" value="TRANSCRIPTIONAL REGULATOR, GNTR FAMILY"/>
    <property type="match status" value="1"/>
</dbReference>
<accession>A0ABT8SXH0</accession>
<keyword evidence="6" id="KW-1185">Reference proteome</keyword>
<proteinExistence type="predicted"/>
<reference evidence="5" key="2">
    <citation type="submission" date="2023-07" db="EMBL/GenBank/DDBJ databases">
        <authorList>
            <person name="Sun H."/>
        </authorList>
    </citation>
    <scope>NUCLEOTIDE SEQUENCE</scope>
    <source>
        <strain evidence="5">05753</strain>
    </source>
</reference>
<evidence type="ECO:0000259" key="4">
    <source>
        <dbReference type="PROSITE" id="PS50949"/>
    </source>
</evidence>
<dbReference type="Gene3D" id="1.20.120.530">
    <property type="entry name" value="GntR ligand-binding domain-like"/>
    <property type="match status" value="1"/>
</dbReference>
<evidence type="ECO:0000256" key="3">
    <source>
        <dbReference type="ARBA" id="ARBA00023163"/>
    </source>
</evidence>
<dbReference type="EMBL" id="JAUKWQ010000003">
    <property type="protein sequence ID" value="MDO1582696.1"/>
    <property type="molecule type" value="Genomic_DNA"/>
</dbReference>